<evidence type="ECO:0000313" key="3">
    <source>
        <dbReference type="Proteomes" id="UP001499979"/>
    </source>
</evidence>
<sequence>MRTFCDLRWALREVALERGIIKTTDLWRALNDYGMKLPIPKVYLLMADTPNRLSLRVVAAQSAAVNCTPDELLVRSEGTRPTEPRLRALTRTLPTRGPRRAPATVIVTGPRQVATRSGLWTCGRGAPLIQ</sequence>
<protein>
    <recommendedName>
        <fullName evidence="1">HTH cro/C1-type domain-containing protein</fullName>
    </recommendedName>
</protein>
<dbReference type="Proteomes" id="UP001499979">
    <property type="component" value="Unassembled WGS sequence"/>
</dbReference>
<accession>A0ABP4EW22</accession>
<keyword evidence="3" id="KW-1185">Reference proteome</keyword>
<feature type="domain" description="HTH cro/C1-type" evidence="1">
    <location>
        <begin position="11"/>
        <end position="75"/>
    </location>
</feature>
<dbReference type="InterPro" id="IPR001387">
    <property type="entry name" value="Cro/C1-type_HTH"/>
</dbReference>
<evidence type="ECO:0000259" key="1">
    <source>
        <dbReference type="Pfam" id="PF13443"/>
    </source>
</evidence>
<comment type="caution">
    <text evidence="2">The sequence shown here is derived from an EMBL/GenBank/DDBJ whole genome shotgun (WGS) entry which is preliminary data.</text>
</comment>
<proteinExistence type="predicted"/>
<name>A0ABP4EW22_9ACTN</name>
<dbReference type="Pfam" id="PF13443">
    <property type="entry name" value="HTH_26"/>
    <property type="match status" value="1"/>
</dbReference>
<dbReference type="EMBL" id="BAAAJE010000002">
    <property type="protein sequence ID" value="GAA1129913.1"/>
    <property type="molecule type" value="Genomic_DNA"/>
</dbReference>
<reference evidence="3" key="1">
    <citation type="journal article" date="2019" name="Int. J. Syst. Evol. Microbiol.">
        <title>The Global Catalogue of Microorganisms (GCM) 10K type strain sequencing project: providing services to taxonomists for standard genome sequencing and annotation.</title>
        <authorList>
            <consortium name="The Broad Institute Genomics Platform"/>
            <consortium name="The Broad Institute Genome Sequencing Center for Infectious Disease"/>
            <person name="Wu L."/>
            <person name="Ma J."/>
        </authorList>
    </citation>
    <scope>NUCLEOTIDE SEQUENCE [LARGE SCALE GENOMIC DNA]</scope>
    <source>
        <strain evidence="3">JCM 11813</strain>
    </source>
</reference>
<evidence type="ECO:0000313" key="2">
    <source>
        <dbReference type="EMBL" id="GAA1129913.1"/>
    </source>
</evidence>
<dbReference type="RefSeq" id="WP_425571522.1">
    <property type="nucleotide sequence ID" value="NZ_BAAAJE010000002.1"/>
</dbReference>
<gene>
    <name evidence="2" type="ORF">GCM10009606_07240</name>
</gene>
<organism evidence="2 3">
    <name type="scientific">Nocardioides aquiterrae</name>
    <dbReference type="NCBI Taxonomy" id="203799"/>
    <lineage>
        <taxon>Bacteria</taxon>
        <taxon>Bacillati</taxon>
        <taxon>Actinomycetota</taxon>
        <taxon>Actinomycetes</taxon>
        <taxon>Propionibacteriales</taxon>
        <taxon>Nocardioidaceae</taxon>
        <taxon>Nocardioides</taxon>
    </lineage>
</organism>